<organism evidence="1 2">
    <name type="scientific">Clostridium neuense</name>
    <dbReference type="NCBI Taxonomy" id="1728934"/>
    <lineage>
        <taxon>Bacteria</taxon>
        <taxon>Bacillati</taxon>
        <taxon>Bacillota</taxon>
        <taxon>Clostridia</taxon>
        <taxon>Eubacteriales</taxon>
        <taxon>Clostridiaceae</taxon>
        <taxon>Clostridium</taxon>
    </lineage>
</organism>
<evidence type="ECO:0000313" key="2">
    <source>
        <dbReference type="Proteomes" id="UP001623592"/>
    </source>
</evidence>
<dbReference type="RefSeq" id="WP_406789393.1">
    <property type="nucleotide sequence ID" value="NZ_JBJIAA010000020.1"/>
</dbReference>
<name>A0ABW8TNZ5_9CLOT</name>
<keyword evidence="2" id="KW-1185">Reference proteome</keyword>
<reference evidence="1 2" key="1">
    <citation type="submission" date="2024-11" db="EMBL/GenBank/DDBJ databases">
        <authorList>
            <person name="Heng Y.C."/>
            <person name="Lim A.C.H."/>
            <person name="Lee J.K.Y."/>
            <person name="Kittelmann S."/>
        </authorList>
    </citation>
    <scope>NUCLEOTIDE SEQUENCE [LARGE SCALE GENOMIC DNA]</scope>
    <source>
        <strain evidence="1 2">WILCCON 0114</strain>
    </source>
</reference>
<dbReference type="Proteomes" id="UP001623592">
    <property type="component" value="Unassembled WGS sequence"/>
</dbReference>
<evidence type="ECO:0000313" key="1">
    <source>
        <dbReference type="EMBL" id="MFL0252734.1"/>
    </source>
</evidence>
<proteinExistence type="predicted"/>
<comment type="caution">
    <text evidence="1">The sequence shown here is derived from an EMBL/GenBank/DDBJ whole genome shotgun (WGS) entry which is preliminary data.</text>
</comment>
<gene>
    <name evidence="1" type="ORF">ACJDT4_20160</name>
</gene>
<protein>
    <submittedName>
        <fullName evidence="1">Uncharacterized protein</fullName>
    </submittedName>
</protein>
<sequence>MGYSIIDIVDKAIEILSKRISAYEKIEEENQNKPYAKIISKVVIKEAYENLKYYKDAKKEICGLKLEEIDFKTYDRISFLVNQFNQRIYSLEFTNAKDYFRNILDFQRDVRTLFIDIQGRLVKDEDDVHKVTYEILKNMINYKTEEIRKLEDVLKSKW</sequence>
<dbReference type="EMBL" id="JBJIAA010000020">
    <property type="protein sequence ID" value="MFL0252734.1"/>
    <property type="molecule type" value="Genomic_DNA"/>
</dbReference>
<accession>A0ABW8TNZ5</accession>